<feature type="transmembrane region" description="Helical" evidence="7">
    <location>
        <begin position="99"/>
        <end position="119"/>
    </location>
</feature>
<dbReference type="PROSITE" id="PS50928">
    <property type="entry name" value="ABC_TM1"/>
    <property type="match status" value="1"/>
</dbReference>
<comment type="caution">
    <text evidence="9">The sequence shown here is derived from an EMBL/GenBank/DDBJ whole genome shotgun (WGS) entry which is preliminary data.</text>
</comment>
<keyword evidence="5 7" id="KW-1133">Transmembrane helix</keyword>
<dbReference type="PANTHER" id="PTHR30151:SF0">
    <property type="entry name" value="ABC TRANSPORTER PERMEASE PROTEIN MJ0413-RELATED"/>
    <property type="match status" value="1"/>
</dbReference>
<dbReference type="Gene3D" id="1.10.3720.10">
    <property type="entry name" value="MetI-like"/>
    <property type="match status" value="1"/>
</dbReference>
<keyword evidence="10" id="KW-1185">Reference proteome</keyword>
<organism evidence="9 10">
    <name type="scientific">Clostridium neuense</name>
    <dbReference type="NCBI Taxonomy" id="1728934"/>
    <lineage>
        <taxon>Bacteria</taxon>
        <taxon>Bacillati</taxon>
        <taxon>Bacillota</taxon>
        <taxon>Clostridia</taxon>
        <taxon>Eubacteriales</taxon>
        <taxon>Clostridiaceae</taxon>
        <taxon>Clostridium</taxon>
    </lineage>
</organism>
<dbReference type="InterPro" id="IPR035906">
    <property type="entry name" value="MetI-like_sf"/>
</dbReference>
<feature type="domain" description="ABC transmembrane type-1" evidence="8">
    <location>
        <begin position="62"/>
        <end position="242"/>
    </location>
</feature>
<comment type="similarity">
    <text evidence="7">Belongs to the binding-protein-dependent transport system permease family.</text>
</comment>
<dbReference type="EMBL" id="JBJIAA010000002">
    <property type="protein sequence ID" value="MFL0249449.1"/>
    <property type="molecule type" value="Genomic_DNA"/>
</dbReference>
<gene>
    <name evidence="9" type="ORF">ACJDT4_03370</name>
</gene>
<evidence type="ECO:0000259" key="8">
    <source>
        <dbReference type="PROSITE" id="PS50928"/>
    </source>
</evidence>
<dbReference type="Pfam" id="PF00528">
    <property type="entry name" value="BPD_transp_1"/>
    <property type="match status" value="1"/>
</dbReference>
<evidence type="ECO:0000313" key="10">
    <source>
        <dbReference type="Proteomes" id="UP001623592"/>
    </source>
</evidence>
<evidence type="ECO:0000256" key="3">
    <source>
        <dbReference type="ARBA" id="ARBA00022475"/>
    </source>
</evidence>
<feature type="transmembrane region" description="Helical" evidence="7">
    <location>
        <begin position="125"/>
        <end position="143"/>
    </location>
</feature>
<sequence>MRASITKNNKRLLNKFIVLLFWIGVWQLVYLLINNELYVPAPINVFKTLKILIFKAEFWSSVGASIARTVAGIILSIVFGVVLGALCSINKFLYELMNPLIITIKTTPIMSFIIIALVWFSSNNVNIFICFLMCFPLIWTNVLEGIKNVDKNILDMAKLYKVKKIMILKRIYMPSVFPYFSAACISSIGLGWKASIAAEVLSNPKYSIGGQLYNAKLYMDSNELFGWTFVVIVISIVLETSFKWLWRNKFKY</sequence>
<evidence type="ECO:0000256" key="4">
    <source>
        <dbReference type="ARBA" id="ARBA00022692"/>
    </source>
</evidence>
<evidence type="ECO:0000313" key="9">
    <source>
        <dbReference type="EMBL" id="MFL0249449.1"/>
    </source>
</evidence>
<dbReference type="SUPFAM" id="SSF161098">
    <property type="entry name" value="MetI-like"/>
    <property type="match status" value="1"/>
</dbReference>
<accession>A0ABW8TES9</accession>
<reference evidence="9 10" key="1">
    <citation type="submission" date="2024-11" db="EMBL/GenBank/DDBJ databases">
        <authorList>
            <person name="Heng Y.C."/>
            <person name="Lim A.C.H."/>
            <person name="Lee J.K.Y."/>
            <person name="Kittelmann S."/>
        </authorList>
    </citation>
    <scope>NUCLEOTIDE SEQUENCE [LARGE SCALE GENOMIC DNA]</scope>
    <source>
        <strain evidence="9 10">WILCCON 0114</strain>
    </source>
</reference>
<feature type="transmembrane region" description="Helical" evidence="7">
    <location>
        <begin position="224"/>
        <end position="246"/>
    </location>
</feature>
<dbReference type="InterPro" id="IPR000515">
    <property type="entry name" value="MetI-like"/>
</dbReference>
<feature type="transmembrane region" description="Helical" evidence="7">
    <location>
        <begin position="66"/>
        <end position="87"/>
    </location>
</feature>
<evidence type="ECO:0000256" key="7">
    <source>
        <dbReference type="RuleBase" id="RU363032"/>
    </source>
</evidence>
<dbReference type="PANTHER" id="PTHR30151">
    <property type="entry name" value="ALKANE SULFONATE ABC TRANSPORTER-RELATED, MEMBRANE SUBUNIT"/>
    <property type="match status" value="1"/>
</dbReference>
<feature type="transmembrane region" description="Helical" evidence="7">
    <location>
        <begin position="12"/>
        <end position="33"/>
    </location>
</feature>
<dbReference type="Proteomes" id="UP001623592">
    <property type="component" value="Unassembled WGS sequence"/>
</dbReference>
<feature type="transmembrane region" description="Helical" evidence="7">
    <location>
        <begin position="171"/>
        <end position="192"/>
    </location>
</feature>
<dbReference type="RefSeq" id="WP_406786116.1">
    <property type="nucleotide sequence ID" value="NZ_JBJIAA010000002.1"/>
</dbReference>
<keyword evidence="2 7" id="KW-0813">Transport</keyword>
<comment type="subcellular location">
    <subcellularLocation>
        <location evidence="1 7">Cell membrane</location>
        <topology evidence="1 7">Multi-pass membrane protein</topology>
    </subcellularLocation>
</comment>
<evidence type="ECO:0000256" key="6">
    <source>
        <dbReference type="ARBA" id="ARBA00023136"/>
    </source>
</evidence>
<keyword evidence="4 7" id="KW-0812">Transmembrane</keyword>
<keyword evidence="6 7" id="KW-0472">Membrane</keyword>
<evidence type="ECO:0000256" key="1">
    <source>
        <dbReference type="ARBA" id="ARBA00004651"/>
    </source>
</evidence>
<name>A0ABW8TES9_9CLOT</name>
<evidence type="ECO:0000256" key="5">
    <source>
        <dbReference type="ARBA" id="ARBA00022989"/>
    </source>
</evidence>
<protein>
    <submittedName>
        <fullName evidence="9">ABC transporter permease</fullName>
    </submittedName>
</protein>
<keyword evidence="3" id="KW-1003">Cell membrane</keyword>
<proteinExistence type="inferred from homology"/>
<evidence type="ECO:0000256" key="2">
    <source>
        <dbReference type="ARBA" id="ARBA00022448"/>
    </source>
</evidence>